<dbReference type="EMBL" id="JABWDY010023263">
    <property type="protein sequence ID" value="KAF5191067.1"/>
    <property type="molecule type" value="Genomic_DNA"/>
</dbReference>
<dbReference type="Gene3D" id="3.20.20.70">
    <property type="entry name" value="Aldolase class I"/>
    <property type="match status" value="1"/>
</dbReference>
<sequence length="103" mass="12049">MKQNNYVEQICISERVMPTESKELKVKSKPNDYWIYEQMVILRAKINKMNCIFYCRLGSPQLFCGPGMDQGLKILENVKLAFHISIVTDVHKSNQGQQETFQY</sequence>
<comment type="caution">
    <text evidence="1">The sequence shown here is derived from an EMBL/GenBank/DDBJ whole genome shotgun (WGS) entry which is preliminary data.</text>
</comment>
<dbReference type="AlphaFoldDB" id="A0A7J6W283"/>
<dbReference type="Proteomes" id="UP000554482">
    <property type="component" value="Unassembled WGS sequence"/>
</dbReference>
<evidence type="ECO:0000313" key="2">
    <source>
        <dbReference type="Proteomes" id="UP000554482"/>
    </source>
</evidence>
<reference evidence="1 2" key="1">
    <citation type="submission" date="2020-06" db="EMBL/GenBank/DDBJ databases">
        <title>Transcriptomic and genomic resources for Thalictrum thalictroides and T. hernandezii: Facilitating candidate gene discovery in an emerging model plant lineage.</title>
        <authorList>
            <person name="Arias T."/>
            <person name="Riano-Pachon D.M."/>
            <person name="Di Stilio V.S."/>
        </authorList>
    </citation>
    <scope>NUCLEOTIDE SEQUENCE [LARGE SCALE GENOMIC DNA]</scope>
    <source>
        <strain evidence="2">cv. WT478/WT964</strain>
        <tissue evidence="1">Leaves</tissue>
    </source>
</reference>
<dbReference type="InterPro" id="IPR013785">
    <property type="entry name" value="Aldolase_TIM"/>
</dbReference>
<organism evidence="1 2">
    <name type="scientific">Thalictrum thalictroides</name>
    <name type="common">Rue-anemone</name>
    <name type="synonym">Anemone thalictroides</name>
    <dbReference type="NCBI Taxonomy" id="46969"/>
    <lineage>
        <taxon>Eukaryota</taxon>
        <taxon>Viridiplantae</taxon>
        <taxon>Streptophyta</taxon>
        <taxon>Embryophyta</taxon>
        <taxon>Tracheophyta</taxon>
        <taxon>Spermatophyta</taxon>
        <taxon>Magnoliopsida</taxon>
        <taxon>Ranunculales</taxon>
        <taxon>Ranunculaceae</taxon>
        <taxon>Thalictroideae</taxon>
        <taxon>Thalictrum</taxon>
    </lineage>
</organism>
<proteinExistence type="predicted"/>
<dbReference type="OrthoDB" id="2013945at2759"/>
<evidence type="ECO:0000313" key="1">
    <source>
        <dbReference type="EMBL" id="KAF5191067.1"/>
    </source>
</evidence>
<gene>
    <name evidence="1" type="ORF">FRX31_019346</name>
</gene>
<name>A0A7J6W283_THATH</name>
<protein>
    <submittedName>
        <fullName evidence="1">Uncharacterized protein</fullName>
    </submittedName>
</protein>
<keyword evidence="2" id="KW-1185">Reference proteome</keyword>
<accession>A0A7J6W283</accession>